<evidence type="ECO:0000256" key="10">
    <source>
        <dbReference type="ARBA" id="ARBA00022884"/>
    </source>
</evidence>
<keyword evidence="6" id="KW-0698">rRNA processing</keyword>
<organism evidence="16 17">
    <name type="scientific">Limosilactobacillus agrestis</name>
    <dbReference type="NCBI Taxonomy" id="2759748"/>
    <lineage>
        <taxon>Bacteria</taxon>
        <taxon>Bacillati</taxon>
        <taxon>Bacillota</taxon>
        <taxon>Bacilli</taxon>
        <taxon>Lactobacillales</taxon>
        <taxon>Lactobacillaceae</taxon>
        <taxon>Limosilactobacillus</taxon>
    </lineage>
</organism>
<comment type="catalytic activity">
    <reaction evidence="13">
        <text>cytidine(967) in 16S rRNA + S-adenosyl-L-methionine = 5-methylcytidine(967) in 16S rRNA + S-adenosyl-L-homocysteine + H(+)</text>
        <dbReference type="Rhea" id="RHEA:42748"/>
        <dbReference type="Rhea" id="RHEA-COMP:10219"/>
        <dbReference type="Rhea" id="RHEA-COMP:10220"/>
        <dbReference type="ChEBI" id="CHEBI:15378"/>
        <dbReference type="ChEBI" id="CHEBI:57856"/>
        <dbReference type="ChEBI" id="CHEBI:59789"/>
        <dbReference type="ChEBI" id="CHEBI:74483"/>
        <dbReference type="ChEBI" id="CHEBI:82748"/>
        <dbReference type="EC" id="2.1.1.176"/>
    </reaction>
</comment>
<evidence type="ECO:0000256" key="8">
    <source>
        <dbReference type="ARBA" id="ARBA00022679"/>
    </source>
</evidence>
<evidence type="ECO:0000256" key="9">
    <source>
        <dbReference type="ARBA" id="ARBA00022691"/>
    </source>
</evidence>
<dbReference type="InterPro" id="IPR023267">
    <property type="entry name" value="RCMT"/>
</dbReference>
<feature type="active site" description="Nucleophile" evidence="14">
    <location>
        <position position="387"/>
    </location>
</feature>
<evidence type="ECO:0000256" key="3">
    <source>
        <dbReference type="ARBA" id="ARBA00007494"/>
    </source>
</evidence>
<dbReference type="SUPFAM" id="SSF53335">
    <property type="entry name" value="S-adenosyl-L-methionine-dependent methyltransferases"/>
    <property type="match status" value="1"/>
</dbReference>
<dbReference type="InterPro" id="IPR001678">
    <property type="entry name" value="MeTrfase_RsmB-F_NOP2_dom"/>
</dbReference>
<dbReference type="Gene3D" id="1.10.940.10">
    <property type="entry name" value="NusB-like"/>
    <property type="match status" value="1"/>
</dbReference>
<dbReference type="PANTHER" id="PTHR22807">
    <property type="entry name" value="NOP2 YEAST -RELATED NOL1/NOP2/FMU SUN DOMAIN-CONTAINING"/>
    <property type="match status" value="1"/>
</dbReference>
<dbReference type="GO" id="GO:0008649">
    <property type="term" value="F:rRNA methyltransferase activity"/>
    <property type="evidence" value="ECO:0007669"/>
    <property type="project" value="InterPro"/>
</dbReference>
<keyword evidence="10 14" id="KW-0694">RNA-binding</keyword>
<evidence type="ECO:0000256" key="6">
    <source>
        <dbReference type="ARBA" id="ARBA00022552"/>
    </source>
</evidence>
<dbReference type="InterPro" id="IPR006027">
    <property type="entry name" value="NusB_RsmB_TIM44"/>
</dbReference>
<dbReference type="EMBL" id="JACIVE010000017">
    <property type="protein sequence ID" value="MBB1094931.1"/>
    <property type="molecule type" value="Genomic_DNA"/>
</dbReference>
<dbReference type="NCBIfam" id="TIGR00563">
    <property type="entry name" value="rsmB"/>
    <property type="match status" value="1"/>
</dbReference>
<dbReference type="Pfam" id="PF22458">
    <property type="entry name" value="RsmF-B_ferredox"/>
    <property type="match status" value="1"/>
</dbReference>
<evidence type="ECO:0000256" key="14">
    <source>
        <dbReference type="PROSITE-ProRule" id="PRU01023"/>
    </source>
</evidence>
<dbReference type="InterPro" id="IPR035926">
    <property type="entry name" value="NusB-like_sf"/>
</dbReference>
<evidence type="ECO:0000256" key="13">
    <source>
        <dbReference type="ARBA" id="ARBA00047283"/>
    </source>
</evidence>
<dbReference type="RefSeq" id="WP_182577894.1">
    <property type="nucleotide sequence ID" value="NZ_JACIVE010000017.1"/>
</dbReference>
<proteinExistence type="inferred from homology"/>
<dbReference type="Gene3D" id="3.40.50.150">
    <property type="entry name" value="Vaccinia Virus protein VP39"/>
    <property type="match status" value="1"/>
</dbReference>
<keyword evidence="8 14" id="KW-0808">Transferase</keyword>
<dbReference type="AlphaFoldDB" id="A0A7W3UG27"/>
<evidence type="ECO:0000313" key="16">
    <source>
        <dbReference type="EMBL" id="MBB1094931.1"/>
    </source>
</evidence>
<dbReference type="FunFam" id="3.40.50.150:FF:000022">
    <property type="entry name" value="Ribosomal RNA small subunit methyltransferase B"/>
    <property type="match status" value="1"/>
</dbReference>
<feature type="binding site" evidence="14">
    <location>
        <position position="334"/>
    </location>
    <ligand>
        <name>S-adenosyl-L-methionine</name>
        <dbReference type="ChEBI" id="CHEBI:59789"/>
    </ligand>
</feature>
<evidence type="ECO:0000256" key="11">
    <source>
        <dbReference type="ARBA" id="ARBA00030399"/>
    </source>
</evidence>
<dbReference type="Pfam" id="PF01189">
    <property type="entry name" value="Methyltr_RsmB-F"/>
    <property type="match status" value="1"/>
</dbReference>
<dbReference type="Proteomes" id="UP000534578">
    <property type="component" value="Unassembled WGS sequence"/>
</dbReference>
<dbReference type="InterPro" id="IPR004573">
    <property type="entry name" value="rRNA_ssu_MeTfrase_B"/>
</dbReference>
<evidence type="ECO:0000313" key="17">
    <source>
        <dbReference type="Proteomes" id="UP000534578"/>
    </source>
</evidence>
<dbReference type="InterPro" id="IPR049560">
    <property type="entry name" value="MeTrfase_RsmB-F_NOP2_cat"/>
</dbReference>
<comment type="caution">
    <text evidence="16">The sequence shown here is derived from an EMBL/GenBank/DDBJ whole genome shotgun (WGS) entry which is preliminary data.</text>
</comment>
<evidence type="ECO:0000256" key="7">
    <source>
        <dbReference type="ARBA" id="ARBA00022603"/>
    </source>
</evidence>
<feature type="binding site" evidence="14">
    <location>
        <position position="315"/>
    </location>
    <ligand>
        <name>S-adenosyl-L-methionine</name>
        <dbReference type="ChEBI" id="CHEBI:59789"/>
    </ligand>
</feature>
<dbReference type="PROSITE" id="PS51686">
    <property type="entry name" value="SAM_MT_RSMB_NOP"/>
    <property type="match status" value="1"/>
</dbReference>
<dbReference type="GO" id="GO:0006355">
    <property type="term" value="P:regulation of DNA-templated transcription"/>
    <property type="evidence" value="ECO:0007669"/>
    <property type="project" value="InterPro"/>
</dbReference>
<feature type="binding site" evidence="14">
    <location>
        <position position="287"/>
    </location>
    <ligand>
        <name>S-adenosyl-L-methionine</name>
        <dbReference type="ChEBI" id="CHEBI:59789"/>
    </ligand>
</feature>
<dbReference type="PRINTS" id="PR02008">
    <property type="entry name" value="RCMTFAMILY"/>
</dbReference>
<sequence length="449" mass="50428">MKTKFQPQNARELALVALEGVVENGAYSNLQVDQLLKRYPLVDKDRRLATNIIYGVLQHKLTLEYWLNAFVKGKRLDPWVKTLLLSALYQYHYLERVPDWAVTDESIEIAKRRGNSGIRKFVTGVLHAVLRKGLPDLRQIKERDLRLSIENSVPRWLVNELTTEYGEEDTEKILQSINEPAHQVIRVNTVKTDLTTVKQALDAAGIEYQESQVAQNALVITKGEIISSDLFKRGEITIQDESAMLAVESMDVKPDDKVLDACAAPGGKTVQIAEALTNEDGHVDAFDIHQHKVKLIEKNARRLGVGKRVTAHSLDAREVDQLFADESFDKILVDAPCSGIGLLRRKPEIRYTKTLNDSQQLHKIQLAILNAVAAKVKKGGIITYSTCTILRQENETTVQAFLAEHPEFELVKTATARKVKDNRQSPTLTILPSDFNSDGFFISSLKKGI</sequence>
<name>A0A7W3UG27_9LACO</name>
<evidence type="ECO:0000259" key="15">
    <source>
        <dbReference type="PROSITE" id="PS51686"/>
    </source>
</evidence>
<dbReference type="PROSITE" id="PS01153">
    <property type="entry name" value="NOL1_NOP2_SUN"/>
    <property type="match status" value="1"/>
</dbReference>
<evidence type="ECO:0000256" key="2">
    <source>
        <dbReference type="ARBA" id="ARBA00004496"/>
    </source>
</evidence>
<dbReference type="PANTHER" id="PTHR22807:SF53">
    <property type="entry name" value="RIBOSOMAL RNA SMALL SUBUNIT METHYLTRANSFERASE B-RELATED"/>
    <property type="match status" value="1"/>
</dbReference>
<dbReference type="InterPro" id="IPR018314">
    <property type="entry name" value="RsmB/NOL1/NOP2-like_CS"/>
</dbReference>
<feature type="domain" description="SAM-dependent MTase RsmB/NOP-type" evidence="15">
    <location>
        <begin position="173"/>
        <end position="448"/>
    </location>
</feature>
<dbReference type="InterPro" id="IPR054728">
    <property type="entry name" value="RsmB-like_ferredoxin"/>
</dbReference>
<dbReference type="NCBIfam" id="NF011494">
    <property type="entry name" value="PRK14902.1"/>
    <property type="match status" value="1"/>
</dbReference>
<comment type="function">
    <text evidence="1">Specifically methylates the cytosine at position 967 (m5C967) of 16S rRNA.</text>
</comment>
<dbReference type="CDD" id="cd02440">
    <property type="entry name" value="AdoMet_MTases"/>
    <property type="match status" value="1"/>
</dbReference>
<dbReference type="GO" id="GO:0003723">
    <property type="term" value="F:RNA binding"/>
    <property type="evidence" value="ECO:0007669"/>
    <property type="project" value="UniProtKB-UniRule"/>
</dbReference>
<comment type="subcellular location">
    <subcellularLocation>
        <location evidence="2">Cytoplasm</location>
    </subcellularLocation>
</comment>
<accession>A0A7W3UG27</accession>
<dbReference type="GO" id="GO:0005737">
    <property type="term" value="C:cytoplasm"/>
    <property type="evidence" value="ECO:0007669"/>
    <property type="project" value="UniProtKB-SubCell"/>
</dbReference>
<evidence type="ECO:0000256" key="5">
    <source>
        <dbReference type="ARBA" id="ARBA00022490"/>
    </source>
</evidence>
<gene>
    <name evidence="16" type="primary">rsmB</name>
    <name evidence="16" type="ORF">H5R92_01680</name>
</gene>
<dbReference type="SUPFAM" id="SSF48013">
    <property type="entry name" value="NusB-like"/>
    <property type="match status" value="1"/>
</dbReference>
<dbReference type="Pfam" id="PF01029">
    <property type="entry name" value="NusB"/>
    <property type="match status" value="1"/>
</dbReference>
<feature type="binding site" evidence="14">
    <location>
        <begin position="262"/>
        <end position="268"/>
    </location>
    <ligand>
        <name>S-adenosyl-L-methionine</name>
        <dbReference type="ChEBI" id="CHEBI:59789"/>
    </ligand>
</feature>
<keyword evidence="5" id="KW-0963">Cytoplasm</keyword>
<dbReference type="EC" id="2.1.1.176" evidence="4"/>
<keyword evidence="7 14" id="KW-0489">Methyltransferase</keyword>
<dbReference type="Gene3D" id="3.30.70.1170">
    <property type="entry name" value="Sun protein, domain 3"/>
    <property type="match status" value="1"/>
</dbReference>
<comment type="similarity">
    <text evidence="3 14">Belongs to the class I-like SAM-binding methyltransferase superfamily. RsmB/NOP family.</text>
</comment>
<dbReference type="InterPro" id="IPR029063">
    <property type="entry name" value="SAM-dependent_MTases_sf"/>
</dbReference>
<evidence type="ECO:0000256" key="4">
    <source>
        <dbReference type="ARBA" id="ARBA00012140"/>
    </source>
</evidence>
<reference evidence="16 17" key="1">
    <citation type="submission" date="2020-07" db="EMBL/GenBank/DDBJ databases">
        <title>Description of Limosilactobacillus balticus sp. nov., Limosilactobacillus agrestis sp. nov., Limosilactobacillus albertensis sp. nov., Limosilactobacillus rudii sp. nov., Limosilactobacillus fastidiosus sp. nov., five novel Limosilactobacillus species isolated from the vertebrate gastrointestinal tract, and proposal of 6 subspecies of Limosilactobacillus reuteri adapted to the gastrointestinal tract of specific vertebrate hosts.</title>
        <authorList>
            <person name="Li F."/>
            <person name="Cheng C."/>
            <person name="Zheng J."/>
            <person name="Quevedo R.M."/>
            <person name="Li J."/>
            <person name="Roos S."/>
            <person name="Gaenzle M.G."/>
            <person name="Walter J."/>
        </authorList>
    </citation>
    <scope>NUCLEOTIDE SEQUENCE [LARGE SCALE GENOMIC DNA]</scope>
    <source>
        <strain evidence="16 17">BG-MG3-A</strain>
    </source>
</reference>
<evidence type="ECO:0000256" key="12">
    <source>
        <dbReference type="ARBA" id="ARBA00031088"/>
    </source>
</evidence>
<protein>
    <recommendedName>
        <fullName evidence="4">16S rRNA (cytosine(967)-C(5))-methyltransferase</fullName>
        <ecNumber evidence="4">2.1.1.176</ecNumber>
    </recommendedName>
    <alternativeName>
        <fullName evidence="11">16S rRNA m5C967 methyltransferase</fullName>
    </alternativeName>
    <alternativeName>
        <fullName evidence="12">rRNA (cytosine-C(5)-)-methyltransferase RsmB</fullName>
    </alternativeName>
</protein>
<evidence type="ECO:0000256" key="1">
    <source>
        <dbReference type="ARBA" id="ARBA00002724"/>
    </source>
</evidence>
<keyword evidence="9 14" id="KW-0949">S-adenosyl-L-methionine</keyword>